<dbReference type="InterPro" id="IPR017853">
    <property type="entry name" value="GH"/>
</dbReference>
<proteinExistence type="predicted"/>
<gene>
    <name evidence="3" type="ORF">AVDCRST_MAG73-4280</name>
</gene>
<feature type="domain" description="Glycosyl hydrolase family 13 catalytic" evidence="2">
    <location>
        <begin position="38"/>
        <end position="885"/>
    </location>
</feature>
<evidence type="ECO:0000313" key="3">
    <source>
        <dbReference type="EMBL" id="CAA9567141.1"/>
    </source>
</evidence>
<feature type="region of interest" description="Disordered" evidence="1">
    <location>
        <begin position="1"/>
        <end position="27"/>
    </location>
</feature>
<dbReference type="GO" id="GO:0047470">
    <property type="term" value="F:(1,4)-alpha-D-glucan 1-alpha-D-glucosylmutase activity"/>
    <property type="evidence" value="ECO:0007669"/>
    <property type="project" value="UniProtKB-EC"/>
</dbReference>
<dbReference type="AlphaFoldDB" id="A0A6J4V3N0"/>
<dbReference type="Gene3D" id="3.20.20.80">
    <property type="entry name" value="Glycosidases"/>
    <property type="match status" value="3"/>
</dbReference>
<feature type="compositionally biased region" description="Basic and acidic residues" evidence="1">
    <location>
        <begin position="15"/>
        <end position="27"/>
    </location>
</feature>
<organism evidence="3">
    <name type="scientific">uncultured Thermomicrobiales bacterium</name>
    <dbReference type="NCBI Taxonomy" id="1645740"/>
    <lineage>
        <taxon>Bacteria</taxon>
        <taxon>Pseudomonadati</taxon>
        <taxon>Thermomicrobiota</taxon>
        <taxon>Thermomicrobia</taxon>
        <taxon>Thermomicrobiales</taxon>
        <taxon>environmental samples</taxon>
    </lineage>
</organism>
<keyword evidence="3" id="KW-0413">Isomerase</keyword>
<sequence length="1039" mass="113984">MVTVAAPEVVSEQSPKPDEPEDAARQERRAALATALVDTVPRAARVPTATYRLQINPGFTFRDAEAVVPYLADLGAGDAYASPYLKASPESTHGYDVTDYGALNPAIGSEADHAAFVAALRRRRMGHLFDFVPNHMGVAGGANAWWQDVLENGRGSPHAPCFDIDWTPLKPELRGKVLLPILGDHYGAVLERGELELRFDPEAGTFTVWYWATPLPVSPPSYATILRPALPGLEAMLPVDDGHLLEFQSILTALERLPGSHETDPALVAERQREQIVAKRRLAELVGASEPVRDAVEAATAALAGNPADPRSYDALDALLELQSYRLASWRVAAEEINYRRFFAINELAAIRQEEPAVFAAAHGLLLRLLGDGAVTGVRIDHPDGLLDPAGYARDLQLAYGLELARRAFDALPEPERDGDAWDDLAPAVRERLATAGPERPLFVVVEKILEHGEELPSDWAVAGTVGYEFARATTGLFVDPVSRKAFDDVYGRFVAAKPNFGDLVYENKKLIMRVALASEVNVLARALNRISEQNRRSRDYTLNNLRDALRELIACFPVYRTYIDCVEGIVAERDRRTIEAATATAKRRNPASDPSVLDFVRDVLLLRDRDELSDEQCAIRCRFGMRFQQLTGPVMAKGLEDTAFYVYNRLVALNEVGGDPAQFGTLPAAFHRQNADRKRRWPHALLTSSTHDTKRSEDVRARIAVLSELPREWRIAINRWTRLNRKHKSKVDGSLAPSRNDEYLLYQTLLGAWPFAPVAGVERAAFVARMRAYLEKATREAQVQTSWINPNAAYDEAVSSFVGAVLDDTKPNPFLDDFASLRDKVAVFGAWNALSQQVLKLTSPGVPDVYQGTELWDLSLVDPDNRRPVDYGLRTGMLRDLLARADDPALPADLVAGFSDGRIKLHVTHRALAFRRDHPDLFTDGDYLALDATGPRRDHVVAFARRLGDQAIVVVVPRLVAGLTKGNPVPPTGAVWDKTTLPVPDAAPGVTYRNLFTGETVTVGEGGLALGDVLGTFPVAVLVRSSGDGGGGQALTPA</sequence>
<dbReference type="SMART" id="SM00642">
    <property type="entry name" value="Aamy"/>
    <property type="match status" value="1"/>
</dbReference>
<dbReference type="InterPro" id="IPR012767">
    <property type="entry name" value="Trehalose_TreY"/>
</dbReference>
<evidence type="ECO:0000259" key="2">
    <source>
        <dbReference type="SMART" id="SM00642"/>
    </source>
</evidence>
<accession>A0A6J4V3N0</accession>
<name>A0A6J4V3N0_9BACT</name>
<dbReference type="SUPFAM" id="SSF51445">
    <property type="entry name" value="(Trans)glycosidases"/>
    <property type="match status" value="1"/>
</dbReference>
<dbReference type="CDD" id="cd11336">
    <property type="entry name" value="AmyAc_MTSase"/>
    <property type="match status" value="1"/>
</dbReference>
<dbReference type="Gene3D" id="3.30.1590.10">
    <property type="entry name" value="Maltooligosyl trehalose synthase, domain 2"/>
    <property type="match status" value="1"/>
</dbReference>
<evidence type="ECO:0000256" key="1">
    <source>
        <dbReference type="SAM" id="MobiDB-lite"/>
    </source>
</evidence>
<protein>
    <submittedName>
        <fullName evidence="3">GH13_26 / GH13</fullName>
        <ecNumber evidence="3">5.4.99.15</ecNumber>
    </submittedName>
</protein>
<dbReference type="PANTHER" id="PTHR10357">
    <property type="entry name" value="ALPHA-AMYLASE FAMILY MEMBER"/>
    <property type="match status" value="1"/>
</dbReference>
<dbReference type="InterPro" id="IPR006047">
    <property type="entry name" value="GH13_cat_dom"/>
</dbReference>
<dbReference type="EMBL" id="CADCWE010000273">
    <property type="protein sequence ID" value="CAA9567141.1"/>
    <property type="molecule type" value="Genomic_DNA"/>
</dbReference>
<dbReference type="GO" id="GO:0030980">
    <property type="term" value="P:alpha-glucan catabolic process"/>
    <property type="evidence" value="ECO:0007669"/>
    <property type="project" value="TreeGrafter"/>
</dbReference>
<dbReference type="NCBIfam" id="TIGR02401">
    <property type="entry name" value="trehalose_TreY"/>
    <property type="match status" value="1"/>
</dbReference>
<reference evidence="3" key="1">
    <citation type="submission" date="2020-02" db="EMBL/GenBank/DDBJ databases">
        <authorList>
            <person name="Meier V. D."/>
        </authorList>
    </citation>
    <scope>NUCLEOTIDE SEQUENCE</scope>
    <source>
        <strain evidence="3">AVDCRST_MAG73</strain>
    </source>
</reference>
<dbReference type="Pfam" id="PF00128">
    <property type="entry name" value="Alpha-amylase"/>
    <property type="match status" value="1"/>
</dbReference>
<dbReference type="PANTHER" id="PTHR10357:SF216">
    <property type="entry name" value="MALTOOLIGOSYL TREHALOSE SYNTHASE-RELATED"/>
    <property type="match status" value="1"/>
</dbReference>
<dbReference type="EC" id="5.4.99.15" evidence="3"/>
<dbReference type="GO" id="GO:0005992">
    <property type="term" value="P:trehalose biosynthetic process"/>
    <property type="evidence" value="ECO:0007669"/>
    <property type="project" value="TreeGrafter"/>
</dbReference>